<dbReference type="Pfam" id="PF01757">
    <property type="entry name" value="Acyl_transf_3"/>
    <property type="match status" value="1"/>
</dbReference>
<feature type="transmembrane region" description="Helical" evidence="1">
    <location>
        <begin position="246"/>
        <end position="265"/>
    </location>
</feature>
<dbReference type="Proteomes" id="UP001172673">
    <property type="component" value="Unassembled WGS sequence"/>
</dbReference>
<evidence type="ECO:0000313" key="3">
    <source>
        <dbReference type="EMBL" id="KAJ9606241.1"/>
    </source>
</evidence>
<evidence type="ECO:0000256" key="1">
    <source>
        <dbReference type="SAM" id="Phobius"/>
    </source>
</evidence>
<keyword evidence="4" id="KW-1185">Reference proteome</keyword>
<reference evidence="3" key="1">
    <citation type="submission" date="2022-10" db="EMBL/GenBank/DDBJ databases">
        <title>Culturing micro-colonial fungi from biological soil crusts in the Mojave desert and describing Neophaeococcomyces mojavensis, and introducing the new genera and species Taxawa tesnikishii.</title>
        <authorList>
            <person name="Kurbessoian T."/>
            <person name="Stajich J.E."/>
        </authorList>
    </citation>
    <scope>NUCLEOTIDE SEQUENCE</scope>
    <source>
        <strain evidence="3">TK_41</strain>
    </source>
</reference>
<feature type="transmembrane region" description="Helical" evidence="1">
    <location>
        <begin position="127"/>
        <end position="146"/>
    </location>
</feature>
<keyword evidence="1" id="KW-1133">Transmembrane helix</keyword>
<evidence type="ECO:0000259" key="2">
    <source>
        <dbReference type="Pfam" id="PF01757"/>
    </source>
</evidence>
<dbReference type="EMBL" id="JAPDRK010000014">
    <property type="protein sequence ID" value="KAJ9606241.1"/>
    <property type="molecule type" value="Genomic_DNA"/>
</dbReference>
<dbReference type="GO" id="GO:0016747">
    <property type="term" value="F:acyltransferase activity, transferring groups other than amino-acyl groups"/>
    <property type="evidence" value="ECO:0007669"/>
    <property type="project" value="InterPro"/>
</dbReference>
<comment type="caution">
    <text evidence="3">The sequence shown here is derived from an EMBL/GenBank/DDBJ whole genome shotgun (WGS) entry which is preliminary data.</text>
</comment>
<feature type="transmembrane region" description="Helical" evidence="1">
    <location>
        <begin position="74"/>
        <end position="97"/>
    </location>
</feature>
<feature type="transmembrane region" description="Helical" evidence="1">
    <location>
        <begin position="334"/>
        <end position="352"/>
    </location>
</feature>
<dbReference type="AlphaFoldDB" id="A0AA38X3V8"/>
<feature type="domain" description="Acyltransferase 3" evidence="2">
    <location>
        <begin position="31"/>
        <end position="468"/>
    </location>
</feature>
<proteinExistence type="predicted"/>
<keyword evidence="1" id="KW-0812">Transmembrane</keyword>
<dbReference type="PANTHER" id="PTHR23028">
    <property type="entry name" value="ACETYLTRANSFERASE"/>
    <property type="match status" value="1"/>
</dbReference>
<dbReference type="PANTHER" id="PTHR23028:SF134">
    <property type="entry name" value="PUTATIVE (AFU_ORTHOLOGUE AFUA_4G08520)-RELATED"/>
    <property type="match status" value="1"/>
</dbReference>
<dbReference type="InterPro" id="IPR050879">
    <property type="entry name" value="Acyltransferase_3"/>
</dbReference>
<evidence type="ECO:0000313" key="4">
    <source>
        <dbReference type="Proteomes" id="UP001172673"/>
    </source>
</evidence>
<sequence>MVVNKLLLWLTPSPFTRPTAQEPAASSNKIAILDGLRGIACLIVLHEHWTCAIDDPWRTYALKDLATGFMWKPFVVLSWGGEAMVNLFFVISGYVLLYKPLSLLYSSEHQRMYESIASSVFRRAFRLWLPTMASILLIAVLTRMQVFEPARHIYRSLNKAQLRSFEATANVTRILEQGLVSERPKPRLVREIPPPMANSTIEQGLDVIMECFLLIKTSAVGEVGKHDVWTYDAHVWTIPVEFKSSITIFILAIGTSMFTSGWRHLLHGTVLLYCSLQGYRTALFVAGMIVAELDIMRKRSERMANRRHQVALLGEKSLSTDTSTLSEQLNGTSAAWGFCFVVGLYLLSIPYVEPVTVVPYVYLARLLPTFVLDKNKLIRSVGAVLTTWSCLNFSMVAPIFESSIAQYLGRISFALYLTHGLVIRSLGYVLIWNLRSWCGAYVREETSLGQFVLIWLGGYIVLLPSCLWTADIFWRTVDVPSVQLARWLEQRLRRPQEDKPSNLSTDPIRVCSE</sequence>
<name>A0AA38X3V8_9EURO</name>
<feature type="transmembrane region" description="Helical" evidence="1">
    <location>
        <begin position="377"/>
        <end position="400"/>
    </location>
</feature>
<accession>A0AA38X3V8</accession>
<protein>
    <recommendedName>
        <fullName evidence="2">Acyltransferase 3 domain-containing protein</fullName>
    </recommendedName>
</protein>
<organism evidence="3 4">
    <name type="scientific">Cladophialophora chaetospira</name>
    <dbReference type="NCBI Taxonomy" id="386627"/>
    <lineage>
        <taxon>Eukaryota</taxon>
        <taxon>Fungi</taxon>
        <taxon>Dikarya</taxon>
        <taxon>Ascomycota</taxon>
        <taxon>Pezizomycotina</taxon>
        <taxon>Eurotiomycetes</taxon>
        <taxon>Chaetothyriomycetidae</taxon>
        <taxon>Chaetothyriales</taxon>
        <taxon>Herpotrichiellaceae</taxon>
        <taxon>Cladophialophora</taxon>
    </lineage>
</organism>
<feature type="transmembrane region" description="Helical" evidence="1">
    <location>
        <begin position="412"/>
        <end position="432"/>
    </location>
</feature>
<feature type="transmembrane region" description="Helical" evidence="1">
    <location>
        <begin position="452"/>
        <end position="474"/>
    </location>
</feature>
<feature type="transmembrane region" description="Helical" evidence="1">
    <location>
        <begin position="277"/>
        <end position="296"/>
    </location>
</feature>
<dbReference type="InterPro" id="IPR002656">
    <property type="entry name" value="Acyl_transf_3_dom"/>
</dbReference>
<gene>
    <name evidence="3" type="ORF">H2200_009202</name>
</gene>
<keyword evidence="1" id="KW-0472">Membrane</keyword>